<evidence type="ECO:0000256" key="1">
    <source>
        <dbReference type="ARBA" id="ARBA00008416"/>
    </source>
</evidence>
<feature type="domain" description="Pirin C-terminal" evidence="4">
    <location>
        <begin position="180"/>
        <end position="277"/>
    </location>
</feature>
<dbReference type="PANTHER" id="PTHR13903:SF8">
    <property type="entry name" value="PIRIN"/>
    <property type="match status" value="1"/>
</dbReference>
<dbReference type="CDD" id="cd02909">
    <property type="entry name" value="cupin_pirin_N"/>
    <property type="match status" value="1"/>
</dbReference>
<dbReference type="Pfam" id="PF05726">
    <property type="entry name" value="Pirin_C"/>
    <property type="match status" value="1"/>
</dbReference>
<dbReference type="InterPro" id="IPR011051">
    <property type="entry name" value="RmlC_Cupin_sf"/>
</dbReference>
<dbReference type="PANTHER" id="PTHR13903">
    <property type="entry name" value="PIRIN-RELATED"/>
    <property type="match status" value="1"/>
</dbReference>
<accession>A0ABU3QX40</accession>
<dbReference type="InterPro" id="IPR003829">
    <property type="entry name" value="Pirin_N_dom"/>
</dbReference>
<dbReference type="EMBL" id="JAWCUA010000001">
    <property type="protein sequence ID" value="MDU0111792.1"/>
    <property type="molecule type" value="Genomic_DNA"/>
</dbReference>
<comment type="caution">
    <text evidence="5">The sequence shown here is derived from an EMBL/GenBank/DDBJ whole genome shotgun (WGS) entry which is preliminary data.</text>
</comment>
<sequence length="278" mass="30730">MNKQIIHILKGMPATDGAGVKLTRAIGQPKLPNLDPFLMIDEIRSDDPNDYIAGFPPHPHRGFETLTYLMHGSMEHNDSTGGHGLINSGGVQYMTAGKGIIHSETPKQDQGLLWGFQLWINLPAKHKMVDASYVDIAKEQIPVLPLKQDKTRLKLIAGQVSNFDKTGPVVRDDIQLQIYDISSEIEHQQSLIFNHNARGYIYVYKGEIQVNQKQITSSHVVTFGEGCTVDLTLFPDSGALVVMGDPIGEPIVQYGPFVMNTNEEIQQAFVDLDAGRLG</sequence>
<dbReference type="Pfam" id="PF02678">
    <property type="entry name" value="Pirin"/>
    <property type="match status" value="1"/>
</dbReference>
<evidence type="ECO:0000259" key="4">
    <source>
        <dbReference type="Pfam" id="PF05726"/>
    </source>
</evidence>
<evidence type="ECO:0000256" key="2">
    <source>
        <dbReference type="RuleBase" id="RU003457"/>
    </source>
</evidence>
<dbReference type="Proteomes" id="UP001257914">
    <property type="component" value="Unassembled WGS sequence"/>
</dbReference>
<dbReference type="InterPro" id="IPR008778">
    <property type="entry name" value="Pirin_C_dom"/>
</dbReference>
<evidence type="ECO:0000259" key="3">
    <source>
        <dbReference type="Pfam" id="PF02678"/>
    </source>
</evidence>
<organism evidence="5 6">
    <name type="scientific">Psychrosphaera aquimarina</name>
    <dbReference type="NCBI Taxonomy" id="2044854"/>
    <lineage>
        <taxon>Bacteria</taxon>
        <taxon>Pseudomonadati</taxon>
        <taxon>Pseudomonadota</taxon>
        <taxon>Gammaproteobacteria</taxon>
        <taxon>Alteromonadales</taxon>
        <taxon>Pseudoalteromonadaceae</taxon>
        <taxon>Psychrosphaera</taxon>
    </lineage>
</organism>
<name>A0ABU3QX40_9GAMM</name>
<keyword evidence="6" id="KW-1185">Reference proteome</keyword>
<feature type="domain" description="Pirin N-terminal" evidence="3">
    <location>
        <begin position="20"/>
        <end position="120"/>
    </location>
</feature>
<dbReference type="InterPro" id="IPR014710">
    <property type="entry name" value="RmlC-like_jellyroll"/>
</dbReference>
<dbReference type="PIRSF" id="PIRSF006232">
    <property type="entry name" value="Pirin"/>
    <property type="match status" value="1"/>
</dbReference>
<protein>
    <submittedName>
        <fullName evidence="5">Pirin family protein</fullName>
    </submittedName>
</protein>
<evidence type="ECO:0000313" key="5">
    <source>
        <dbReference type="EMBL" id="MDU0111792.1"/>
    </source>
</evidence>
<gene>
    <name evidence="5" type="ORF">RT723_01960</name>
</gene>
<evidence type="ECO:0000313" key="6">
    <source>
        <dbReference type="Proteomes" id="UP001257914"/>
    </source>
</evidence>
<proteinExistence type="inferred from homology"/>
<comment type="similarity">
    <text evidence="1 2">Belongs to the pirin family.</text>
</comment>
<dbReference type="SUPFAM" id="SSF51182">
    <property type="entry name" value="RmlC-like cupins"/>
    <property type="match status" value="1"/>
</dbReference>
<reference evidence="5 6" key="1">
    <citation type="submission" date="2023-10" db="EMBL/GenBank/DDBJ databases">
        <title>Psychrosphaera aquimaarina strain SW33 isolated from seawater.</title>
        <authorList>
            <person name="Bayburt H."/>
            <person name="Kim J.M."/>
            <person name="Choi B.J."/>
            <person name="Jeon C.O."/>
        </authorList>
    </citation>
    <scope>NUCLEOTIDE SEQUENCE [LARGE SCALE GENOMIC DNA]</scope>
    <source>
        <strain evidence="5 6">KCTC 52743</strain>
    </source>
</reference>
<dbReference type="InterPro" id="IPR012093">
    <property type="entry name" value="Pirin"/>
</dbReference>
<dbReference type="RefSeq" id="WP_315945683.1">
    <property type="nucleotide sequence ID" value="NZ_JAWCUA010000001.1"/>
</dbReference>
<dbReference type="Gene3D" id="2.60.120.10">
    <property type="entry name" value="Jelly Rolls"/>
    <property type="match status" value="2"/>
</dbReference>